<comment type="caution">
    <text evidence="2">The sequence shown here is derived from an EMBL/GenBank/DDBJ whole genome shotgun (WGS) entry which is preliminary data.</text>
</comment>
<dbReference type="EMBL" id="JADYXP020000002">
    <property type="protein sequence ID" value="KAL0131369.1"/>
    <property type="molecule type" value="Genomic_DNA"/>
</dbReference>
<evidence type="ECO:0000256" key="1">
    <source>
        <dbReference type="SAM" id="Phobius"/>
    </source>
</evidence>
<name>A0AAW2GVT0_9HYME</name>
<keyword evidence="1" id="KW-1133">Transmembrane helix</keyword>
<organism evidence="2 3">
    <name type="scientific">Cardiocondyla obscurior</name>
    <dbReference type="NCBI Taxonomy" id="286306"/>
    <lineage>
        <taxon>Eukaryota</taxon>
        <taxon>Metazoa</taxon>
        <taxon>Ecdysozoa</taxon>
        <taxon>Arthropoda</taxon>
        <taxon>Hexapoda</taxon>
        <taxon>Insecta</taxon>
        <taxon>Pterygota</taxon>
        <taxon>Neoptera</taxon>
        <taxon>Endopterygota</taxon>
        <taxon>Hymenoptera</taxon>
        <taxon>Apocrita</taxon>
        <taxon>Aculeata</taxon>
        <taxon>Formicoidea</taxon>
        <taxon>Formicidae</taxon>
        <taxon>Myrmicinae</taxon>
        <taxon>Cardiocondyla</taxon>
    </lineage>
</organism>
<proteinExistence type="predicted"/>
<reference evidence="2 3" key="1">
    <citation type="submission" date="2023-03" db="EMBL/GenBank/DDBJ databases">
        <title>High recombination rates correlate with genetic variation in Cardiocondyla obscurior ants.</title>
        <authorList>
            <person name="Errbii M."/>
        </authorList>
    </citation>
    <scope>NUCLEOTIDE SEQUENCE [LARGE SCALE GENOMIC DNA]</scope>
    <source>
        <strain evidence="2">Alpha-2009</strain>
        <tissue evidence="2">Whole body</tissue>
    </source>
</reference>
<evidence type="ECO:0008006" key="4">
    <source>
        <dbReference type="Google" id="ProtNLM"/>
    </source>
</evidence>
<sequence>MEIAFLPVGRILLRGIVKLLPRTCVEAHVLTSTHLRTTSSTYRCVVSFPLFLPPFPSSFFPLSFFVARYITKPALKRSP</sequence>
<evidence type="ECO:0000313" key="2">
    <source>
        <dbReference type="EMBL" id="KAL0131369.1"/>
    </source>
</evidence>
<accession>A0AAW2GVT0</accession>
<keyword evidence="1" id="KW-0472">Membrane</keyword>
<evidence type="ECO:0000313" key="3">
    <source>
        <dbReference type="Proteomes" id="UP001430953"/>
    </source>
</evidence>
<gene>
    <name evidence="2" type="ORF">PUN28_002711</name>
</gene>
<dbReference type="AlphaFoldDB" id="A0AAW2GVT0"/>
<keyword evidence="3" id="KW-1185">Reference proteome</keyword>
<keyword evidence="1" id="KW-0812">Transmembrane</keyword>
<dbReference type="Proteomes" id="UP001430953">
    <property type="component" value="Unassembled WGS sequence"/>
</dbReference>
<protein>
    <recommendedName>
        <fullName evidence="4">Secreted protein</fullName>
    </recommendedName>
</protein>
<feature type="transmembrane region" description="Helical" evidence="1">
    <location>
        <begin position="50"/>
        <end position="70"/>
    </location>
</feature>